<evidence type="ECO:0000313" key="1">
    <source>
        <dbReference type="EMBL" id="RBP49750.1"/>
    </source>
</evidence>
<dbReference type="AlphaFoldDB" id="A0A395JHY1"/>
<dbReference type="Proteomes" id="UP000253083">
    <property type="component" value="Unassembled WGS sequence"/>
</dbReference>
<name>A0A395JHY1_9GAMM</name>
<protein>
    <submittedName>
        <fullName evidence="1">Uncharacterized protein</fullName>
    </submittedName>
</protein>
<evidence type="ECO:0000313" key="2">
    <source>
        <dbReference type="Proteomes" id="UP000253083"/>
    </source>
</evidence>
<dbReference type="InParanoid" id="A0A395JHY1"/>
<sequence length="29" mass="3231">MALRLLESSNTRVGVEPAMEASNLIEENR</sequence>
<comment type="caution">
    <text evidence="1">The sequence shown here is derived from an EMBL/GenBank/DDBJ whole genome shotgun (WGS) entry which is preliminary data.</text>
</comment>
<keyword evidence="2" id="KW-1185">Reference proteome</keyword>
<gene>
    <name evidence="1" type="ORF">DFR28_103175</name>
</gene>
<reference evidence="1 2" key="1">
    <citation type="submission" date="2018-06" db="EMBL/GenBank/DDBJ databases">
        <title>Genomic Encyclopedia of Type Strains, Phase IV (KMG-IV): sequencing the most valuable type-strain genomes for metagenomic binning, comparative biology and taxonomic classification.</title>
        <authorList>
            <person name="Goeker M."/>
        </authorList>
    </citation>
    <scope>NUCLEOTIDE SEQUENCE [LARGE SCALE GENOMIC DNA]</scope>
    <source>
        <strain evidence="1 2">DSM 24032</strain>
    </source>
</reference>
<proteinExistence type="predicted"/>
<organism evidence="1 2">
    <name type="scientific">Arenicella xantha</name>
    <dbReference type="NCBI Taxonomy" id="644221"/>
    <lineage>
        <taxon>Bacteria</taxon>
        <taxon>Pseudomonadati</taxon>
        <taxon>Pseudomonadota</taxon>
        <taxon>Gammaproteobacteria</taxon>
        <taxon>Arenicellales</taxon>
        <taxon>Arenicellaceae</taxon>
        <taxon>Arenicella</taxon>
    </lineage>
</organism>
<dbReference type="EMBL" id="QNRT01000003">
    <property type="protein sequence ID" value="RBP49750.1"/>
    <property type="molecule type" value="Genomic_DNA"/>
</dbReference>
<accession>A0A395JHY1</accession>